<gene>
    <name evidence="1" type="ORF">DNTS_025749</name>
</gene>
<evidence type="ECO:0000313" key="1">
    <source>
        <dbReference type="EMBL" id="TRY84213.1"/>
    </source>
</evidence>
<accession>A0A553Q2P7</accession>
<keyword evidence="2" id="KW-1185">Reference proteome</keyword>
<sequence length="68" mass="7620">MTEAIQQQLVQLLDSLTTTQPYDPSVPGDVKLLARFPVSPQTPQPVWTSQTALVEITQSVHEQMRTKD</sequence>
<comment type="caution">
    <text evidence="1">The sequence shown here is derived from an EMBL/GenBank/DDBJ whole genome shotgun (WGS) entry which is preliminary data.</text>
</comment>
<dbReference type="AlphaFoldDB" id="A0A553Q2P7"/>
<proteinExistence type="predicted"/>
<protein>
    <submittedName>
        <fullName evidence="1">Uncharacterized protein</fullName>
    </submittedName>
</protein>
<dbReference type="OrthoDB" id="6612025at2759"/>
<dbReference type="EMBL" id="SRMA01026426">
    <property type="protein sequence ID" value="TRY84213.1"/>
    <property type="molecule type" value="Genomic_DNA"/>
</dbReference>
<name>A0A553Q2P7_9TELE</name>
<reference evidence="1 2" key="1">
    <citation type="journal article" date="2019" name="Sci. Data">
        <title>Hybrid genome assembly and annotation of Danionella translucida.</title>
        <authorList>
            <person name="Kadobianskyi M."/>
            <person name="Schulze L."/>
            <person name="Schuelke M."/>
            <person name="Judkewitz B."/>
        </authorList>
    </citation>
    <scope>NUCLEOTIDE SEQUENCE [LARGE SCALE GENOMIC DNA]</scope>
    <source>
        <strain evidence="1 2">Bolton</strain>
    </source>
</reference>
<dbReference type="Proteomes" id="UP000316079">
    <property type="component" value="Unassembled WGS sequence"/>
</dbReference>
<evidence type="ECO:0000313" key="2">
    <source>
        <dbReference type="Proteomes" id="UP000316079"/>
    </source>
</evidence>
<organism evidence="1 2">
    <name type="scientific">Danionella cerebrum</name>
    <dbReference type="NCBI Taxonomy" id="2873325"/>
    <lineage>
        <taxon>Eukaryota</taxon>
        <taxon>Metazoa</taxon>
        <taxon>Chordata</taxon>
        <taxon>Craniata</taxon>
        <taxon>Vertebrata</taxon>
        <taxon>Euteleostomi</taxon>
        <taxon>Actinopterygii</taxon>
        <taxon>Neopterygii</taxon>
        <taxon>Teleostei</taxon>
        <taxon>Ostariophysi</taxon>
        <taxon>Cypriniformes</taxon>
        <taxon>Danionidae</taxon>
        <taxon>Danioninae</taxon>
        <taxon>Danionella</taxon>
    </lineage>
</organism>